<accession>A0ACC1J8S0</accession>
<dbReference type="EMBL" id="JANBPW010002042">
    <property type="protein sequence ID" value="KAJ1942171.1"/>
    <property type="molecule type" value="Genomic_DNA"/>
</dbReference>
<protein>
    <submittedName>
        <fullName evidence="1">Uncharacterized protein</fullName>
    </submittedName>
</protein>
<reference evidence="1" key="1">
    <citation type="submission" date="2022-07" db="EMBL/GenBank/DDBJ databases">
        <title>Phylogenomic reconstructions and comparative analyses of Kickxellomycotina fungi.</title>
        <authorList>
            <person name="Reynolds N.K."/>
            <person name="Stajich J.E."/>
            <person name="Barry K."/>
            <person name="Grigoriev I.V."/>
            <person name="Crous P."/>
            <person name="Smith M.E."/>
        </authorList>
    </citation>
    <scope>NUCLEOTIDE SEQUENCE</scope>
    <source>
        <strain evidence="1">NRRL 5244</strain>
    </source>
</reference>
<evidence type="ECO:0000313" key="2">
    <source>
        <dbReference type="Proteomes" id="UP001150603"/>
    </source>
</evidence>
<comment type="caution">
    <text evidence="1">The sequence shown here is derived from an EMBL/GenBank/DDBJ whole genome shotgun (WGS) entry which is preliminary data.</text>
</comment>
<evidence type="ECO:0000313" key="1">
    <source>
        <dbReference type="EMBL" id="KAJ1942171.1"/>
    </source>
</evidence>
<gene>
    <name evidence="1" type="ORF">FBU59_003276</name>
</gene>
<dbReference type="Proteomes" id="UP001150603">
    <property type="component" value="Unassembled WGS sequence"/>
</dbReference>
<organism evidence="1 2">
    <name type="scientific">Linderina macrospora</name>
    <dbReference type="NCBI Taxonomy" id="4868"/>
    <lineage>
        <taxon>Eukaryota</taxon>
        <taxon>Fungi</taxon>
        <taxon>Fungi incertae sedis</taxon>
        <taxon>Zoopagomycota</taxon>
        <taxon>Kickxellomycotina</taxon>
        <taxon>Kickxellomycetes</taxon>
        <taxon>Kickxellales</taxon>
        <taxon>Kickxellaceae</taxon>
        <taxon>Linderina</taxon>
    </lineage>
</organism>
<keyword evidence="2" id="KW-1185">Reference proteome</keyword>
<proteinExistence type="predicted"/>
<name>A0ACC1J8S0_9FUNG</name>
<sequence>MELLCDSCNYVIGEVGYMGPKRLFKLFVHRSDVCFTESPKLSIGLSQTVTKEFIDHAAAHALYHFIIEERKSCEPVALVSMTAWNTDIMAEHENGTASGRVIKVTYVDRKGDGFAKKIKDTEANGSAEHIIMLNDDCDELLKTLEANSLYYPPPFHMMPGGTCSFLHM</sequence>